<feature type="region of interest" description="Disordered" evidence="1">
    <location>
        <begin position="1"/>
        <end position="278"/>
    </location>
</feature>
<dbReference type="EMBL" id="CADCUQ010000485">
    <property type="protein sequence ID" value="CAA9408584.1"/>
    <property type="molecule type" value="Genomic_DNA"/>
</dbReference>
<feature type="compositionally biased region" description="Basic and acidic residues" evidence="1">
    <location>
        <begin position="185"/>
        <end position="222"/>
    </location>
</feature>
<reference evidence="2" key="1">
    <citation type="submission" date="2020-02" db="EMBL/GenBank/DDBJ databases">
        <authorList>
            <person name="Meier V. D."/>
        </authorList>
    </citation>
    <scope>NUCLEOTIDE SEQUENCE</scope>
    <source>
        <strain evidence="2">AVDCRST_MAG64</strain>
    </source>
</reference>
<name>A0A6J4PC62_9BACT</name>
<feature type="compositionally biased region" description="Basic residues" evidence="1">
    <location>
        <begin position="48"/>
        <end position="57"/>
    </location>
</feature>
<feature type="non-terminal residue" evidence="2">
    <location>
        <position position="1"/>
    </location>
</feature>
<evidence type="ECO:0000256" key="1">
    <source>
        <dbReference type="SAM" id="MobiDB-lite"/>
    </source>
</evidence>
<dbReference type="AlphaFoldDB" id="A0A6J4PC62"/>
<feature type="compositionally biased region" description="Basic residues" evidence="1">
    <location>
        <begin position="242"/>
        <end position="251"/>
    </location>
</feature>
<feature type="compositionally biased region" description="Basic and acidic residues" evidence="1">
    <location>
        <begin position="259"/>
        <end position="278"/>
    </location>
</feature>
<feature type="compositionally biased region" description="Low complexity" evidence="1">
    <location>
        <begin position="15"/>
        <end position="35"/>
    </location>
</feature>
<dbReference type="GO" id="GO:0016787">
    <property type="term" value="F:hydrolase activity"/>
    <property type="evidence" value="ECO:0007669"/>
    <property type="project" value="UniProtKB-KW"/>
</dbReference>
<keyword evidence="2" id="KW-0378">Hydrolase</keyword>
<gene>
    <name evidence="2" type="ORF">AVDCRST_MAG64-2226</name>
</gene>
<protein>
    <submittedName>
        <fullName evidence="2">Fumarylacetoacetate hydrolase family protein</fullName>
    </submittedName>
</protein>
<evidence type="ECO:0000313" key="2">
    <source>
        <dbReference type="EMBL" id="CAA9408584.1"/>
    </source>
</evidence>
<organism evidence="2">
    <name type="scientific">uncultured Phycisphaerae bacterium</name>
    <dbReference type="NCBI Taxonomy" id="904963"/>
    <lineage>
        <taxon>Bacteria</taxon>
        <taxon>Pseudomonadati</taxon>
        <taxon>Planctomycetota</taxon>
        <taxon>Phycisphaerae</taxon>
        <taxon>environmental samples</taxon>
    </lineage>
</organism>
<proteinExistence type="predicted"/>
<feature type="compositionally biased region" description="Basic residues" evidence="1">
    <location>
        <begin position="89"/>
        <end position="103"/>
    </location>
</feature>
<feature type="compositionally biased region" description="Basic residues" evidence="1">
    <location>
        <begin position="143"/>
        <end position="163"/>
    </location>
</feature>
<feature type="non-terminal residue" evidence="2">
    <location>
        <position position="278"/>
    </location>
</feature>
<sequence>EALQDGRRPRGRGGRAVLRAAAGRLGRPGQPRRPAGGAGRRGADERARARRVGRPPARRAAAGGVAGGLGRGRHVPAQQGRADGGVQGRGRRRLLRQGLRRRPAGAVLQVDAEQGGRPRAVRAGQKGLALERPRARAGAAGQRARRDRRVHDRQRHELARHRGREPALPAAGQGVRRRLRARPMPADRPRPAAPRDRDPHRDHPRRCDRVRGRDVARPDETATARARRMAPPRPQLPDRRDPPHRHRRRPAGRVLAALGRRDRDHDRPDRDVAERGGI</sequence>
<accession>A0A6J4PC62</accession>